<keyword evidence="2" id="KW-1133">Transmembrane helix</keyword>
<accession>A0A542SMX0</accession>
<keyword evidence="2" id="KW-0472">Membrane</keyword>
<dbReference type="Pfam" id="PF13593">
    <property type="entry name" value="SBF_like"/>
    <property type="match status" value="1"/>
</dbReference>
<dbReference type="InterPro" id="IPR016833">
    <property type="entry name" value="Put_Na-Bile_cotransptr"/>
</dbReference>
<evidence type="ECO:0000256" key="2">
    <source>
        <dbReference type="SAM" id="Phobius"/>
    </source>
</evidence>
<dbReference type="Proteomes" id="UP000316181">
    <property type="component" value="Unassembled WGS sequence"/>
</dbReference>
<evidence type="ECO:0000256" key="1">
    <source>
        <dbReference type="SAM" id="MobiDB-lite"/>
    </source>
</evidence>
<organism evidence="3 4">
    <name type="scientific">Rarobacter incanus</name>
    <dbReference type="NCBI Taxonomy" id="153494"/>
    <lineage>
        <taxon>Bacteria</taxon>
        <taxon>Bacillati</taxon>
        <taxon>Actinomycetota</taxon>
        <taxon>Actinomycetes</taxon>
        <taxon>Micrococcales</taxon>
        <taxon>Rarobacteraceae</taxon>
        <taxon>Rarobacter</taxon>
    </lineage>
</organism>
<dbReference type="Gene3D" id="1.20.1530.20">
    <property type="match status" value="1"/>
</dbReference>
<dbReference type="PANTHER" id="PTHR18640">
    <property type="entry name" value="SOLUTE CARRIER FAMILY 10 MEMBER 7"/>
    <property type="match status" value="1"/>
</dbReference>
<feature type="compositionally biased region" description="Polar residues" evidence="1">
    <location>
        <begin position="1"/>
        <end position="14"/>
    </location>
</feature>
<feature type="transmembrane region" description="Helical" evidence="2">
    <location>
        <begin position="332"/>
        <end position="354"/>
    </location>
</feature>
<feature type="transmembrane region" description="Helical" evidence="2">
    <location>
        <begin position="197"/>
        <end position="221"/>
    </location>
</feature>
<evidence type="ECO:0000313" key="3">
    <source>
        <dbReference type="EMBL" id="TQK75918.1"/>
    </source>
</evidence>
<comment type="caution">
    <text evidence="3">The sequence shown here is derived from an EMBL/GenBank/DDBJ whole genome shotgun (WGS) entry which is preliminary data.</text>
</comment>
<feature type="transmembrane region" description="Helical" evidence="2">
    <location>
        <begin position="100"/>
        <end position="123"/>
    </location>
</feature>
<keyword evidence="4" id="KW-1185">Reference proteome</keyword>
<dbReference type="InterPro" id="IPR038770">
    <property type="entry name" value="Na+/solute_symporter_sf"/>
</dbReference>
<dbReference type="OrthoDB" id="9792271at2"/>
<evidence type="ECO:0000313" key="4">
    <source>
        <dbReference type="Proteomes" id="UP000316181"/>
    </source>
</evidence>
<feature type="transmembrane region" description="Helical" evidence="2">
    <location>
        <begin position="135"/>
        <end position="158"/>
    </location>
</feature>
<gene>
    <name evidence="3" type="ORF">FB389_0561</name>
</gene>
<feature type="transmembrane region" description="Helical" evidence="2">
    <location>
        <begin position="74"/>
        <end position="94"/>
    </location>
</feature>
<keyword evidence="2" id="KW-0812">Transmembrane</keyword>
<dbReference type="AlphaFoldDB" id="A0A542SMX0"/>
<feature type="transmembrane region" description="Helical" evidence="2">
    <location>
        <begin position="170"/>
        <end position="190"/>
    </location>
</feature>
<feature type="transmembrane region" description="Helical" evidence="2">
    <location>
        <begin position="233"/>
        <end position="251"/>
    </location>
</feature>
<feature type="transmembrane region" description="Helical" evidence="2">
    <location>
        <begin position="272"/>
        <end position="291"/>
    </location>
</feature>
<name>A0A542SMX0_9MICO</name>
<feature type="transmembrane region" description="Helical" evidence="2">
    <location>
        <begin position="297"/>
        <end position="320"/>
    </location>
</feature>
<reference evidence="3 4" key="1">
    <citation type="submission" date="2019-06" db="EMBL/GenBank/DDBJ databases">
        <title>Sequencing the genomes of 1000 actinobacteria strains.</title>
        <authorList>
            <person name="Klenk H.-P."/>
        </authorList>
    </citation>
    <scope>NUCLEOTIDE SEQUENCE [LARGE SCALE GENOMIC DNA]</scope>
    <source>
        <strain evidence="3 4">DSM 10596</strain>
    </source>
</reference>
<proteinExistence type="predicted"/>
<sequence length="398" mass="41881">MSKSPISPRTSPNPKASRCHSRSALAVPRSPLRRCARIAYSAELADPCEHVRGRRRDPIRQLGTTTLAKRLSNAIDPFLIAMVATIAIATVLPARGGGLAIAQGASNIAVAGLFLLYGARLSFAETIAGIRHWRLHATVLAATFVLFPALGLAVKATAGPLMGRDLAQGLLYLTLVPSTVQSSIAFTAIARGNVPGAIVSASVSNVAGVFLTPLLVVALMSSVGTAPPLSADAVIKIAFQLLVPFVIGQLIHRWVGSWLIAHKSPTKLVERGSILLVIYAAFSAGMAQHIWSQVSIGRMVALLGACAAILGVVMTILWWASARLGFARADRIALFFCGSKKSLASGMPMAAVLFSASQLGIVVLPLMMFHQLQLLICGIIAPRLGRFRDEAPTAPPAA</sequence>
<protein>
    <submittedName>
        <fullName evidence="3">Sodium/bile acid cotransporter 7</fullName>
    </submittedName>
</protein>
<feature type="region of interest" description="Disordered" evidence="1">
    <location>
        <begin position="1"/>
        <end position="23"/>
    </location>
</feature>
<dbReference type="EMBL" id="VFNV01000001">
    <property type="protein sequence ID" value="TQK75918.1"/>
    <property type="molecule type" value="Genomic_DNA"/>
</dbReference>
<dbReference type="GO" id="GO:0005886">
    <property type="term" value="C:plasma membrane"/>
    <property type="evidence" value="ECO:0007669"/>
    <property type="project" value="TreeGrafter"/>
</dbReference>
<dbReference type="PANTHER" id="PTHR18640:SF5">
    <property type="entry name" value="SODIUM_BILE ACID COTRANSPORTER 7"/>
    <property type="match status" value="1"/>
</dbReference>